<feature type="region of interest" description="Disordered" evidence="1">
    <location>
        <begin position="178"/>
        <end position="217"/>
    </location>
</feature>
<dbReference type="Proteomes" id="UP000634136">
    <property type="component" value="Unassembled WGS sequence"/>
</dbReference>
<proteinExistence type="predicted"/>
<evidence type="ECO:0000256" key="1">
    <source>
        <dbReference type="SAM" id="MobiDB-lite"/>
    </source>
</evidence>
<feature type="region of interest" description="Disordered" evidence="1">
    <location>
        <begin position="1"/>
        <end position="25"/>
    </location>
</feature>
<gene>
    <name evidence="2" type="ORF">G2W53_040714</name>
</gene>
<comment type="caution">
    <text evidence="2">The sequence shown here is derived from an EMBL/GenBank/DDBJ whole genome shotgun (WGS) entry which is preliminary data.</text>
</comment>
<protein>
    <submittedName>
        <fullName evidence="2">Uncharacterized protein</fullName>
    </submittedName>
</protein>
<reference evidence="2" key="1">
    <citation type="submission" date="2020-09" db="EMBL/GenBank/DDBJ databases">
        <title>Genome-Enabled Discovery of Anthraquinone Biosynthesis in Senna tora.</title>
        <authorList>
            <person name="Kang S.-H."/>
            <person name="Pandey R.P."/>
            <person name="Lee C.-M."/>
            <person name="Sim J.-S."/>
            <person name="Jeong J.-T."/>
            <person name="Choi B.-S."/>
            <person name="Jung M."/>
            <person name="Ginzburg D."/>
            <person name="Zhao K."/>
            <person name="Won S.Y."/>
            <person name="Oh T.-J."/>
            <person name="Yu Y."/>
            <person name="Kim N.-H."/>
            <person name="Lee O.R."/>
            <person name="Lee T.-H."/>
            <person name="Bashyal P."/>
            <person name="Kim T.-S."/>
            <person name="Lee W.-H."/>
            <person name="Kawkins C."/>
            <person name="Kim C.-K."/>
            <person name="Kim J.S."/>
            <person name="Ahn B.O."/>
            <person name="Rhee S.Y."/>
            <person name="Sohng J.K."/>
        </authorList>
    </citation>
    <scope>NUCLEOTIDE SEQUENCE</scope>
    <source>
        <tissue evidence="2">Leaf</tissue>
    </source>
</reference>
<evidence type="ECO:0000313" key="2">
    <source>
        <dbReference type="EMBL" id="KAF7801603.1"/>
    </source>
</evidence>
<feature type="compositionally biased region" description="Acidic residues" evidence="1">
    <location>
        <begin position="10"/>
        <end position="21"/>
    </location>
</feature>
<name>A0A834VXE7_9FABA</name>
<accession>A0A834VXE7</accession>
<dbReference type="AlphaFoldDB" id="A0A834VXE7"/>
<organism evidence="2 3">
    <name type="scientific">Senna tora</name>
    <dbReference type="NCBI Taxonomy" id="362788"/>
    <lineage>
        <taxon>Eukaryota</taxon>
        <taxon>Viridiplantae</taxon>
        <taxon>Streptophyta</taxon>
        <taxon>Embryophyta</taxon>
        <taxon>Tracheophyta</taxon>
        <taxon>Spermatophyta</taxon>
        <taxon>Magnoliopsida</taxon>
        <taxon>eudicotyledons</taxon>
        <taxon>Gunneridae</taxon>
        <taxon>Pentapetalae</taxon>
        <taxon>rosids</taxon>
        <taxon>fabids</taxon>
        <taxon>Fabales</taxon>
        <taxon>Fabaceae</taxon>
        <taxon>Caesalpinioideae</taxon>
        <taxon>Cassia clade</taxon>
        <taxon>Senna</taxon>
    </lineage>
</organism>
<evidence type="ECO:0000313" key="3">
    <source>
        <dbReference type="Proteomes" id="UP000634136"/>
    </source>
</evidence>
<feature type="compositionally biased region" description="Acidic residues" evidence="1">
    <location>
        <begin position="188"/>
        <end position="217"/>
    </location>
</feature>
<dbReference type="EMBL" id="JAAIUW010000013">
    <property type="protein sequence ID" value="KAF7801603.1"/>
    <property type="molecule type" value="Genomic_DNA"/>
</dbReference>
<keyword evidence="3" id="KW-1185">Reference proteome</keyword>
<sequence length="217" mass="24945">MKRKEKDGFESIESEDGFESLEPERQRRRNFLKWRRPKAAAAITNRRAWAGDCENERREKKRDVVHQTLRLQPYQQVSHLIYRMPYVSDGMRFFPCQLMDDGGMNQMFVCHAACLPYLPMPVIEICAQITGVLQDYVGGDYIPEAPLQTVMSQEFLGSQPTADDDEYGGAITEVERLLSIPTAAPNDDTGDEEYEDQLMGNDIEDGDYEDEDPNNYE</sequence>